<dbReference type="EMBL" id="AP011532">
    <property type="protein sequence ID" value="BAI62947.1"/>
    <property type="molecule type" value="Genomic_DNA"/>
</dbReference>
<evidence type="ECO:0000256" key="5">
    <source>
        <dbReference type="ARBA" id="ARBA00022475"/>
    </source>
</evidence>
<reference evidence="15" key="3">
    <citation type="journal article" date="2011" name="PLoS ONE">
        <title>Genome sequence of a mesophilic hydrogenotrophic methanogen Methanocella paludicola, the first cultivated representative of the order Methanocellales.</title>
        <authorList>
            <person name="Sakai S."/>
            <person name="Takaki Y."/>
            <person name="Shimamura S."/>
            <person name="Sekine M."/>
            <person name="Tajima T."/>
            <person name="Kosugi H."/>
            <person name="Ichikawa N."/>
            <person name="Tasumi E."/>
            <person name="Hiraki A.T."/>
            <person name="Shimizu A."/>
            <person name="Kato Y."/>
            <person name="Nishiko R."/>
            <person name="Mori K."/>
            <person name="Fujita N."/>
            <person name="Imachi H."/>
            <person name="Takai K."/>
        </authorList>
    </citation>
    <scope>NUCLEOTIDE SEQUENCE [LARGE SCALE GENOMIC DNA]</scope>
    <source>
        <strain evidence="15">DSM 17711 / JCM 13418 / NBRC 101707 / SANAE</strain>
    </source>
</reference>
<comment type="similarity">
    <text evidence="2 12">Belongs to the SEC61-beta family.</text>
</comment>
<name>D1Z2M5_METPS</name>
<comment type="subunit">
    <text evidence="12">Component of the protein translocase complex. Heterotrimer consisting of alpha (SecY), beta (SecG) and gamma (SecE) subunits. Can form oligomers of the heterotrimer.</text>
</comment>
<dbReference type="STRING" id="304371.MCP_2875"/>
<dbReference type="GO" id="GO:0005886">
    <property type="term" value="C:plasma membrane"/>
    <property type="evidence" value="ECO:0007669"/>
    <property type="project" value="UniProtKB-SubCell"/>
</dbReference>
<dbReference type="InterPro" id="IPR016482">
    <property type="entry name" value="SecG/Sec61-beta/Sbh"/>
</dbReference>
<sequence>MAKKDTSGLMSSAGIMRYFEAEESAIKIDPLFVIAGAVAFGALIWGLNVYFSMA</sequence>
<evidence type="ECO:0000256" key="8">
    <source>
        <dbReference type="ARBA" id="ARBA00022989"/>
    </source>
</evidence>
<dbReference type="Pfam" id="PF03911">
    <property type="entry name" value="Sec61_beta"/>
    <property type="match status" value="1"/>
</dbReference>
<evidence type="ECO:0000256" key="7">
    <source>
        <dbReference type="ARBA" id="ARBA00022927"/>
    </source>
</evidence>
<accession>D1Z2M5</accession>
<dbReference type="Proteomes" id="UP000001882">
    <property type="component" value="Chromosome"/>
</dbReference>
<evidence type="ECO:0000256" key="6">
    <source>
        <dbReference type="ARBA" id="ARBA00022692"/>
    </source>
</evidence>
<evidence type="ECO:0000256" key="12">
    <source>
        <dbReference type="HAMAP-Rule" id="MF_00751"/>
    </source>
</evidence>
<feature type="topological domain" description="Cytoplasmic" evidence="12">
    <location>
        <begin position="1"/>
        <end position="29"/>
    </location>
</feature>
<dbReference type="RefSeq" id="WP_012901617.1">
    <property type="nucleotide sequence ID" value="NC_013665.1"/>
</dbReference>
<keyword evidence="15" id="KW-1185">Reference proteome</keyword>
<evidence type="ECO:0000313" key="14">
    <source>
        <dbReference type="EMBL" id="BAI62947.1"/>
    </source>
</evidence>
<dbReference type="eggNOG" id="arCOG02957">
    <property type="taxonomic scope" value="Archaea"/>
</dbReference>
<evidence type="ECO:0000256" key="11">
    <source>
        <dbReference type="ARBA" id="ARBA00031868"/>
    </source>
</evidence>
<evidence type="ECO:0000256" key="10">
    <source>
        <dbReference type="ARBA" id="ARBA00023136"/>
    </source>
</evidence>
<keyword evidence="4 12" id="KW-0813">Transport</keyword>
<keyword evidence="6 12" id="KW-0812">Transmembrane</keyword>
<protein>
    <recommendedName>
        <fullName evidence="3 12">Preprotein translocase subunit SecG</fullName>
    </recommendedName>
    <alternativeName>
        <fullName evidence="11 12">Protein transport protein Sec61 subunit beta homolog</fullName>
    </alternativeName>
</protein>
<dbReference type="KEGG" id="mpd:MCP_2875"/>
<evidence type="ECO:0000313" key="15">
    <source>
        <dbReference type="Proteomes" id="UP000001882"/>
    </source>
</evidence>
<dbReference type="GeneID" id="8682551"/>
<evidence type="ECO:0000256" key="4">
    <source>
        <dbReference type="ARBA" id="ARBA00022448"/>
    </source>
</evidence>
<keyword evidence="5 12" id="KW-1003">Cell membrane</keyword>
<dbReference type="NCBIfam" id="NF002318">
    <property type="entry name" value="PRK01253.1"/>
    <property type="match status" value="1"/>
</dbReference>
<proteinExistence type="inferred from homology"/>
<dbReference type="InParanoid" id="D1Z2M5"/>
<reference evidence="14 15" key="1">
    <citation type="journal article" date="2007" name="Appl. Environ. Microbiol.">
        <title>Isolation of key methanogens for global methane emission from rice paddy fields: a novel isolate affiliated with the clone cluster rice cluster I.</title>
        <authorList>
            <person name="Sakai S."/>
            <person name="Imachi H."/>
            <person name="Sekiguchi Y."/>
            <person name="Ohashi A."/>
            <person name="Harada H."/>
            <person name="Kamagata Y."/>
        </authorList>
    </citation>
    <scope>NUCLEOTIDE SEQUENCE [LARGE SCALE GENOMIC DNA]</scope>
    <source>
        <strain evidence="15">DSM 17711 / JCM 13418 / NBRC 101707 / SANAE</strain>
    </source>
</reference>
<evidence type="ECO:0000256" key="13">
    <source>
        <dbReference type="SAM" id="Phobius"/>
    </source>
</evidence>
<keyword evidence="9 12" id="KW-0811">Translocation</keyword>
<evidence type="ECO:0000256" key="1">
    <source>
        <dbReference type="ARBA" id="ARBA00004162"/>
    </source>
</evidence>
<evidence type="ECO:0000256" key="2">
    <source>
        <dbReference type="ARBA" id="ARBA00006103"/>
    </source>
</evidence>
<evidence type="ECO:0000256" key="9">
    <source>
        <dbReference type="ARBA" id="ARBA00023010"/>
    </source>
</evidence>
<keyword evidence="7 12" id="KW-0653">Protein transport</keyword>
<dbReference type="HAMAP" id="MF_00751">
    <property type="entry name" value="SecG"/>
    <property type="match status" value="1"/>
</dbReference>
<reference evidence="14 15" key="2">
    <citation type="journal article" date="2008" name="Int. J. Syst. Evol. Microbiol.">
        <title>Methanocella paludicola gen. nov., sp. nov., a methane-producing archaeon, the first isolate of the lineage 'Rice Cluster I', and proposal of the new archaeal order Methanocellales ord. nov.</title>
        <authorList>
            <person name="Sakai S."/>
            <person name="Imachi H."/>
            <person name="Hanada S."/>
            <person name="Ohashi A."/>
            <person name="Harada H."/>
            <person name="Kamagata Y."/>
        </authorList>
    </citation>
    <scope>NUCLEOTIDE SEQUENCE [LARGE SCALE GENOMIC DNA]</scope>
    <source>
        <strain evidence="15">DSM 17711 / JCM 13418 / NBRC 101707 / SANAE</strain>
    </source>
</reference>
<comment type="function">
    <text evidence="12">Involved in protein export. The function of the beta subunit is unknown, but it may be involved in stabilization of the trimeric complex.</text>
</comment>
<dbReference type="OrthoDB" id="43651at2157"/>
<keyword evidence="10 12" id="KW-0472">Membrane</keyword>
<keyword evidence="8 12" id="KW-1133">Transmembrane helix</keyword>
<dbReference type="AlphaFoldDB" id="D1Z2M5"/>
<feature type="transmembrane region" description="Helical" evidence="13">
    <location>
        <begin position="31"/>
        <end position="51"/>
    </location>
</feature>
<comment type="subcellular location">
    <subcellularLocation>
        <location evidence="1 12">Cell membrane</location>
        <topology evidence="1 12">Single-pass membrane protein</topology>
    </subcellularLocation>
</comment>
<organism evidence="14 15">
    <name type="scientific">Methanocella paludicola (strain DSM 17711 / JCM 13418 / NBRC 101707 / SANAE)</name>
    <dbReference type="NCBI Taxonomy" id="304371"/>
    <lineage>
        <taxon>Archaea</taxon>
        <taxon>Methanobacteriati</taxon>
        <taxon>Methanobacteriota</taxon>
        <taxon>Stenosarchaea group</taxon>
        <taxon>Methanomicrobia</taxon>
        <taxon>Methanocellales</taxon>
        <taxon>Methanocellaceae</taxon>
        <taxon>Methanocella</taxon>
    </lineage>
</organism>
<gene>
    <name evidence="12" type="primary">secG</name>
    <name evidence="14" type="ordered locus">MCP_2875</name>
</gene>
<dbReference type="GO" id="GO:0015031">
    <property type="term" value="P:protein transport"/>
    <property type="evidence" value="ECO:0007669"/>
    <property type="project" value="UniProtKB-UniRule"/>
</dbReference>
<evidence type="ECO:0000256" key="3">
    <source>
        <dbReference type="ARBA" id="ARBA00014522"/>
    </source>
</evidence>
<dbReference type="InterPro" id="IPR023531">
    <property type="entry name" value="Preprot_translocase_SecG"/>
</dbReference>